<reference evidence="3 4" key="1">
    <citation type="submission" date="2016-10" db="EMBL/GenBank/DDBJ databases">
        <authorList>
            <person name="de Groot N.N."/>
        </authorList>
    </citation>
    <scope>NUCLEOTIDE SEQUENCE [LARGE SCALE GENOMIC DNA]</scope>
    <source>
        <strain evidence="3 4">DSM 19803</strain>
    </source>
</reference>
<sequence length="1030" mass="117574">MEQKNLILLYLFLCSGLIAFPQDPEIVFKNITIDDGLSQNSVIDIAQDNLGFMWFATQEGLNRYDGNEFKIFPKSFDDITDPDNSKLGKLLIYRETLWIISKGGNLEIMDLATEKFKSVNYFGSSGIKIPPLSFIFIQKKGRIWMGTESNGIYIVNENFEVIQHFFANGPAGDKIVSGKINKIFKDNSGRFWILTKNGINVYFDEELKSYLEGVNSNAIIEDSDGDIWLGSLGKGLFRKPKDSENFHKVLKMGDGLEIPGDLTVESLFLDSKMRLWVGTYGNGLYLLEKYSKRVTQFMPNRRNPHSIGFQDILSIYSDSKGGIWIGTDGGGLSFYDESFKSFKILTTHNVPEDIAIEQIRAITTDDDGFIWYGTSGNGFARFQPSGNTFQSYHLKPYKDGINNYDRIVALHSFGANDLWIGTQSNGTILFDRKTDKIIKWFTTEAIQDNLLLPDDTVWCFLQENKHTVWAGSRFSGLLLIHREKGMIGQYFESRNDRENVRAIARINDSLLAVGYEKKGIKLFNTKTAHFQPLIQDFIANKLNEVEIKSLYYSNDLLWAGTSGNGLLVINLKSGNVQLFTDDTELPNNMIYGILPESSQKIWASTNRGIFSLSFENEKDKIEIKKLDLFTRKNGLQSNEFNTGAFHKSKEGILFFGGISGMNYFNPIDLPSRKNDIKVIIHEATVDNISLKNEKSITYTDRLELGYNQNSVALNYTGLNFLASEKLKYSYKLEGYDLDWIHAGTRKYTAYTNLAPGDYVFRVKLTDALTEETPVTSLGISIATPYWLETWFRLLLISLFLSLIYAIYKIRLNQILEVQKVKDTISSDLHDDLGSRLTTIHLLSAVSQPLFKKNRAVLKVLDKIDSEIYASTEALDEIVWNINNQNESLLDVIAKIRRHTSEIMESSNIAYVINTPEDLGKYNMGMQKRRELLLICKELVNNIRKHSKAQQVELKVFRENKMLSIVVKDDGIGFNLEQKTSRNGLSNLKNRVRKWNGYIEICSKLNEGTLIEIKIPFDKKKWYKVDRFLKI</sequence>
<dbReference type="InterPro" id="IPR011047">
    <property type="entry name" value="Quinoprotein_ADH-like_sf"/>
</dbReference>
<dbReference type="OrthoDB" id="9809670at2"/>
<dbReference type="InterPro" id="IPR003594">
    <property type="entry name" value="HATPase_dom"/>
</dbReference>
<dbReference type="GO" id="GO:0000155">
    <property type="term" value="F:phosphorelay sensor kinase activity"/>
    <property type="evidence" value="ECO:0007669"/>
    <property type="project" value="TreeGrafter"/>
</dbReference>
<dbReference type="Proteomes" id="UP000199296">
    <property type="component" value="Unassembled WGS sequence"/>
</dbReference>
<dbReference type="Gene3D" id="2.60.40.10">
    <property type="entry name" value="Immunoglobulins"/>
    <property type="match status" value="1"/>
</dbReference>
<evidence type="ECO:0000313" key="3">
    <source>
        <dbReference type="EMBL" id="SDG84033.1"/>
    </source>
</evidence>
<evidence type="ECO:0000259" key="2">
    <source>
        <dbReference type="PROSITE" id="PS50109"/>
    </source>
</evidence>
<protein>
    <submittedName>
        <fullName evidence="3">Ligand-binding sensor domain-containing protein</fullName>
    </submittedName>
</protein>
<dbReference type="PANTHER" id="PTHR43547">
    <property type="entry name" value="TWO-COMPONENT HISTIDINE KINASE"/>
    <property type="match status" value="1"/>
</dbReference>
<keyword evidence="4" id="KW-1185">Reference proteome</keyword>
<organism evidence="3 4">
    <name type="scientific">Psychroflexus sediminis</name>
    <dbReference type="NCBI Taxonomy" id="470826"/>
    <lineage>
        <taxon>Bacteria</taxon>
        <taxon>Pseudomonadati</taxon>
        <taxon>Bacteroidota</taxon>
        <taxon>Flavobacteriia</taxon>
        <taxon>Flavobacteriales</taxon>
        <taxon>Flavobacteriaceae</taxon>
        <taxon>Psychroflexus</taxon>
    </lineage>
</organism>
<dbReference type="CDD" id="cd16917">
    <property type="entry name" value="HATPase_UhpB-NarQ-NarX-like"/>
    <property type="match status" value="1"/>
</dbReference>
<dbReference type="InterPro" id="IPR015943">
    <property type="entry name" value="WD40/YVTN_repeat-like_dom_sf"/>
</dbReference>
<dbReference type="Pfam" id="PF02518">
    <property type="entry name" value="HATPase_c"/>
    <property type="match status" value="1"/>
</dbReference>
<dbReference type="SMART" id="SM00387">
    <property type="entry name" value="HATPase_c"/>
    <property type="match status" value="1"/>
</dbReference>
<proteinExistence type="predicted"/>
<dbReference type="Pfam" id="PF07495">
    <property type="entry name" value="Y_Y_Y"/>
    <property type="match status" value="1"/>
</dbReference>
<evidence type="ECO:0000256" key="1">
    <source>
        <dbReference type="ARBA" id="ARBA00022553"/>
    </source>
</evidence>
<dbReference type="RefSeq" id="WP_093368213.1">
    <property type="nucleotide sequence ID" value="NZ_FNCW01000008.1"/>
</dbReference>
<gene>
    <name evidence="3" type="ORF">SAMN04488027_108140</name>
</gene>
<accession>A0A1G7XIS3</accession>
<feature type="domain" description="Histidine kinase" evidence="2">
    <location>
        <begin position="823"/>
        <end position="1018"/>
    </location>
</feature>
<dbReference type="InterPro" id="IPR036890">
    <property type="entry name" value="HATPase_C_sf"/>
</dbReference>
<evidence type="ECO:0000313" key="4">
    <source>
        <dbReference type="Proteomes" id="UP000199296"/>
    </source>
</evidence>
<dbReference type="InterPro" id="IPR011110">
    <property type="entry name" value="Reg_prop"/>
</dbReference>
<dbReference type="STRING" id="470826.SAMN04488027_108140"/>
<dbReference type="InterPro" id="IPR005467">
    <property type="entry name" value="His_kinase_dom"/>
</dbReference>
<dbReference type="Gene3D" id="3.30.565.10">
    <property type="entry name" value="Histidine kinase-like ATPase, C-terminal domain"/>
    <property type="match status" value="1"/>
</dbReference>
<dbReference type="SUPFAM" id="SSF50998">
    <property type="entry name" value="Quinoprotein alcohol dehydrogenase-like"/>
    <property type="match status" value="1"/>
</dbReference>
<dbReference type="PROSITE" id="PS50109">
    <property type="entry name" value="HIS_KIN"/>
    <property type="match status" value="1"/>
</dbReference>
<dbReference type="PANTHER" id="PTHR43547:SF2">
    <property type="entry name" value="HYBRID SIGNAL TRANSDUCTION HISTIDINE KINASE C"/>
    <property type="match status" value="1"/>
</dbReference>
<dbReference type="InterPro" id="IPR013783">
    <property type="entry name" value="Ig-like_fold"/>
</dbReference>
<dbReference type="SUPFAM" id="SSF63829">
    <property type="entry name" value="Calcium-dependent phosphotriesterase"/>
    <property type="match status" value="2"/>
</dbReference>
<name>A0A1G7XIS3_9FLAO</name>
<dbReference type="EMBL" id="FNCW01000008">
    <property type="protein sequence ID" value="SDG84033.1"/>
    <property type="molecule type" value="Genomic_DNA"/>
</dbReference>
<dbReference type="AlphaFoldDB" id="A0A1G7XIS3"/>
<keyword evidence="1" id="KW-0597">Phosphoprotein</keyword>
<dbReference type="Gene3D" id="2.130.10.10">
    <property type="entry name" value="YVTN repeat-like/Quinoprotein amine dehydrogenase"/>
    <property type="match status" value="3"/>
</dbReference>
<dbReference type="SUPFAM" id="SSF55874">
    <property type="entry name" value="ATPase domain of HSP90 chaperone/DNA topoisomerase II/histidine kinase"/>
    <property type="match status" value="1"/>
</dbReference>
<dbReference type="InterPro" id="IPR011123">
    <property type="entry name" value="Y_Y_Y"/>
</dbReference>
<dbReference type="Pfam" id="PF07494">
    <property type="entry name" value="Reg_prop"/>
    <property type="match status" value="3"/>
</dbReference>